<keyword evidence="2" id="KW-1185">Reference proteome</keyword>
<proteinExistence type="predicted"/>
<evidence type="ECO:0000313" key="1">
    <source>
        <dbReference type="EMBL" id="CAI9586025.1"/>
    </source>
</evidence>
<evidence type="ECO:0008006" key="3">
    <source>
        <dbReference type="Google" id="ProtNLM"/>
    </source>
</evidence>
<protein>
    <recommendedName>
        <fullName evidence="3">Secreted protein</fullName>
    </recommendedName>
</protein>
<name>A0ABN9EMD8_9NEOB</name>
<dbReference type="EMBL" id="CATNWA010015713">
    <property type="protein sequence ID" value="CAI9586025.1"/>
    <property type="molecule type" value="Genomic_DNA"/>
</dbReference>
<dbReference type="Proteomes" id="UP001162483">
    <property type="component" value="Unassembled WGS sequence"/>
</dbReference>
<gene>
    <name evidence="1" type="ORF">SPARVUS_LOCUS10306315</name>
</gene>
<comment type="caution">
    <text evidence="1">The sequence shown here is derived from an EMBL/GenBank/DDBJ whole genome shotgun (WGS) entry which is preliminary data.</text>
</comment>
<evidence type="ECO:0000313" key="2">
    <source>
        <dbReference type="Proteomes" id="UP001162483"/>
    </source>
</evidence>
<organism evidence="1 2">
    <name type="scientific">Staurois parvus</name>
    <dbReference type="NCBI Taxonomy" id="386267"/>
    <lineage>
        <taxon>Eukaryota</taxon>
        <taxon>Metazoa</taxon>
        <taxon>Chordata</taxon>
        <taxon>Craniata</taxon>
        <taxon>Vertebrata</taxon>
        <taxon>Euteleostomi</taxon>
        <taxon>Amphibia</taxon>
        <taxon>Batrachia</taxon>
        <taxon>Anura</taxon>
        <taxon>Neobatrachia</taxon>
        <taxon>Ranoidea</taxon>
        <taxon>Ranidae</taxon>
        <taxon>Staurois</taxon>
    </lineage>
</organism>
<sequence length="63" mass="6667">MCPLQRPGHLLQLMLASGSCVPVPVTSGRTGAAAGGGKFENFKKISFFQNDFTYALSCPLSAF</sequence>
<accession>A0ABN9EMD8</accession>
<reference evidence="1" key="1">
    <citation type="submission" date="2023-05" db="EMBL/GenBank/DDBJ databases">
        <authorList>
            <person name="Stuckert A."/>
        </authorList>
    </citation>
    <scope>NUCLEOTIDE SEQUENCE</scope>
</reference>
<dbReference type="PROSITE" id="PS51257">
    <property type="entry name" value="PROKAR_LIPOPROTEIN"/>
    <property type="match status" value="1"/>
</dbReference>